<evidence type="ECO:0000313" key="2">
    <source>
        <dbReference type="EMBL" id="KAF9516581.1"/>
    </source>
</evidence>
<evidence type="ECO:0000256" key="1">
    <source>
        <dbReference type="SAM" id="MobiDB-lite"/>
    </source>
</evidence>
<name>A0A9P6B2R3_9AGAM</name>
<feature type="region of interest" description="Disordered" evidence="1">
    <location>
        <begin position="209"/>
        <end position="230"/>
    </location>
</feature>
<feature type="region of interest" description="Disordered" evidence="1">
    <location>
        <begin position="141"/>
        <end position="186"/>
    </location>
</feature>
<evidence type="ECO:0000313" key="3">
    <source>
        <dbReference type="Proteomes" id="UP000886523"/>
    </source>
</evidence>
<accession>A0A9P6B2R3</accession>
<keyword evidence="3" id="KW-1185">Reference proteome</keyword>
<feature type="region of interest" description="Disordered" evidence="1">
    <location>
        <begin position="1"/>
        <end position="59"/>
    </location>
</feature>
<sequence>MRARGNRGRGRGGGNRSHRDSSSSFHVPHSPTSPTISPTRDAEPVEEYDPRKPELPRSLSPASLAIARATGDWNSAAPPTSSFVQNQQPFQPYGYGNHPSSSYLPGMGVGMGTQMQYGQSYVAPHINPRFANAANTLDAAGNAQPSYQQDGYSYTPEQQEQGQRAGEYDVSDQPQPVFHGTRSDRVSGDQLSLNLVRVGLNVAVMDQKNVKKGEPQPQRQHSSPLSSPASRSLWESYQALPRRQQLGFAAVLAATGALGLYVSDYLEYSAKADSGEQHKGG</sequence>
<dbReference type="AlphaFoldDB" id="A0A9P6B2R3"/>
<protein>
    <submittedName>
        <fullName evidence="2">Uncharacterized protein</fullName>
    </submittedName>
</protein>
<feature type="compositionally biased region" description="Basic and acidic residues" evidence="1">
    <location>
        <begin position="40"/>
        <end position="55"/>
    </location>
</feature>
<feature type="compositionally biased region" description="Polar residues" evidence="1">
    <location>
        <begin position="143"/>
        <end position="162"/>
    </location>
</feature>
<organism evidence="2 3">
    <name type="scientific">Hydnum rufescens UP504</name>
    <dbReference type="NCBI Taxonomy" id="1448309"/>
    <lineage>
        <taxon>Eukaryota</taxon>
        <taxon>Fungi</taxon>
        <taxon>Dikarya</taxon>
        <taxon>Basidiomycota</taxon>
        <taxon>Agaricomycotina</taxon>
        <taxon>Agaricomycetes</taxon>
        <taxon>Cantharellales</taxon>
        <taxon>Hydnaceae</taxon>
        <taxon>Hydnum</taxon>
    </lineage>
</organism>
<reference evidence="2" key="1">
    <citation type="journal article" date="2020" name="Nat. Commun.">
        <title>Large-scale genome sequencing of mycorrhizal fungi provides insights into the early evolution of symbiotic traits.</title>
        <authorList>
            <person name="Miyauchi S."/>
            <person name="Kiss E."/>
            <person name="Kuo A."/>
            <person name="Drula E."/>
            <person name="Kohler A."/>
            <person name="Sanchez-Garcia M."/>
            <person name="Morin E."/>
            <person name="Andreopoulos B."/>
            <person name="Barry K.W."/>
            <person name="Bonito G."/>
            <person name="Buee M."/>
            <person name="Carver A."/>
            <person name="Chen C."/>
            <person name="Cichocki N."/>
            <person name="Clum A."/>
            <person name="Culley D."/>
            <person name="Crous P.W."/>
            <person name="Fauchery L."/>
            <person name="Girlanda M."/>
            <person name="Hayes R.D."/>
            <person name="Keri Z."/>
            <person name="LaButti K."/>
            <person name="Lipzen A."/>
            <person name="Lombard V."/>
            <person name="Magnuson J."/>
            <person name="Maillard F."/>
            <person name="Murat C."/>
            <person name="Nolan M."/>
            <person name="Ohm R.A."/>
            <person name="Pangilinan J."/>
            <person name="Pereira M.F."/>
            <person name="Perotto S."/>
            <person name="Peter M."/>
            <person name="Pfister S."/>
            <person name="Riley R."/>
            <person name="Sitrit Y."/>
            <person name="Stielow J.B."/>
            <person name="Szollosi G."/>
            <person name="Zifcakova L."/>
            <person name="Stursova M."/>
            <person name="Spatafora J.W."/>
            <person name="Tedersoo L."/>
            <person name="Vaario L.M."/>
            <person name="Yamada A."/>
            <person name="Yan M."/>
            <person name="Wang P."/>
            <person name="Xu J."/>
            <person name="Bruns T."/>
            <person name="Baldrian P."/>
            <person name="Vilgalys R."/>
            <person name="Dunand C."/>
            <person name="Henrissat B."/>
            <person name="Grigoriev I.V."/>
            <person name="Hibbett D."/>
            <person name="Nagy L.G."/>
            <person name="Martin F.M."/>
        </authorList>
    </citation>
    <scope>NUCLEOTIDE SEQUENCE</scope>
    <source>
        <strain evidence="2">UP504</strain>
    </source>
</reference>
<feature type="compositionally biased region" description="Basic residues" evidence="1">
    <location>
        <begin position="1"/>
        <end position="10"/>
    </location>
</feature>
<feature type="compositionally biased region" description="Polar residues" evidence="1">
    <location>
        <begin position="77"/>
        <end position="90"/>
    </location>
</feature>
<dbReference type="OrthoDB" id="21550at2759"/>
<gene>
    <name evidence="2" type="ORF">BS47DRAFT_1390630</name>
</gene>
<comment type="caution">
    <text evidence="2">The sequence shown here is derived from an EMBL/GenBank/DDBJ whole genome shotgun (WGS) entry which is preliminary data.</text>
</comment>
<feature type="region of interest" description="Disordered" evidence="1">
    <location>
        <begin position="72"/>
        <end position="97"/>
    </location>
</feature>
<dbReference type="Proteomes" id="UP000886523">
    <property type="component" value="Unassembled WGS sequence"/>
</dbReference>
<dbReference type="EMBL" id="MU128938">
    <property type="protein sequence ID" value="KAF9516581.1"/>
    <property type="molecule type" value="Genomic_DNA"/>
</dbReference>
<proteinExistence type="predicted"/>
<feature type="compositionally biased region" description="Low complexity" evidence="1">
    <location>
        <begin position="30"/>
        <end position="39"/>
    </location>
</feature>